<evidence type="ECO:0000313" key="7">
    <source>
        <dbReference type="Proteomes" id="UP000298860"/>
    </source>
</evidence>
<dbReference type="PANTHER" id="PTHR28511:SF1">
    <property type="entry name" value="ENDONUCLEASE V"/>
    <property type="match status" value="1"/>
</dbReference>
<comment type="caution">
    <text evidence="6">The sequence shown here is derived from an EMBL/GenBank/DDBJ whole genome shotgun (WGS) entry which is preliminary data.</text>
</comment>
<keyword evidence="5" id="KW-0378">Hydrolase</keyword>
<dbReference type="GO" id="GO:0016891">
    <property type="term" value="F:RNA endonuclease activity producing 5'-phosphomonoesters, hydrolytic mechanism"/>
    <property type="evidence" value="ECO:0007669"/>
    <property type="project" value="TreeGrafter"/>
</dbReference>
<dbReference type="GO" id="GO:0005737">
    <property type="term" value="C:cytoplasm"/>
    <property type="evidence" value="ECO:0007669"/>
    <property type="project" value="UniProtKB-SubCell"/>
</dbReference>
<evidence type="ECO:0000256" key="4">
    <source>
        <dbReference type="ARBA" id="ARBA00022759"/>
    </source>
</evidence>
<keyword evidence="7" id="KW-1185">Reference proteome</keyword>
<dbReference type="PANTHER" id="PTHR28511">
    <property type="entry name" value="ENDONUCLEASE V"/>
    <property type="match status" value="1"/>
</dbReference>
<dbReference type="InterPro" id="IPR007581">
    <property type="entry name" value="Endonuclease-V"/>
</dbReference>
<gene>
    <name evidence="6" type="ORF">GTS_43180</name>
</gene>
<dbReference type="GO" id="GO:0003727">
    <property type="term" value="F:single-stranded RNA binding"/>
    <property type="evidence" value="ECO:0007669"/>
    <property type="project" value="TreeGrafter"/>
</dbReference>
<keyword evidence="4" id="KW-0255">Endonuclease</keyword>
<dbReference type="EMBL" id="BJFL01000027">
    <property type="protein sequence ID" value="GDY32685.1"/>
    <property type="molecule type" value="Genomic_DNA"/>
</dbReference>
<dbReference type="OrthoDB" id="9790916at2"/>
<keyword evidence="2" id="KW-0963">Cytoplasm</keyword>
<sequence>MRDLVAVQDALRDAHPPGWRWTPGSLVAGCFAAPARGHAGPGAAGQPVWAGAAAYRGRRCVGRAARPARAGAGYAFGLLALRFGAVLQAVVAALPERPDVLLVDATGLDHPRRTGLARHLGAVLDVPTVGVTHRTLLARGDWPPDQRGATAPLWLDGELVGHWVRTRSGRRPVAAHAAWRTDAETAARVVLATAGHRTPAPLREARRLARQARAAAASAGYGATRYR</sequence>
<accession>A0A4D4J7A9</accession>
<comment type="subcellular location">
    <subcellularLocation>
        <location evidence="1">Cytoplasm</location>
    </subcellularLocation>
</comment>
<evidence type="ECO:0008006" key="8">
    <source>
        <dbReference type="Google" id="ProtNLM"/>
    </source>
</evidence>
<name>A0A4D4J7A9_9PSEU</name>
<keyword evidence="3" id="KW-0540">Nuclease</keyword>
<dbReference type="GO" id="GO:0043737">
    <property type="term" value="F:deoxyribonuclease V activity"/>
    <property type="evidence" value="ECO:0007669"/>
    <property type="project" value="TreeGrafter"/>
</dbReference>
<dbReference type="GO" id="GO:0006281">
    <property type="term" value="P:DNA repair"/>
    <property type="evidence" value="ECO:0007669"/>
    <property type="project" value="InterPro"/>
</dbReference>
<dbReference type="Gene3D" id="3.30.2170.10">
    <property type="entry name" value="archaeoglobus fulgidus dsm 4304 superfamily"/>
    <property type="match status" value="1"/>
</dbReference>
<dbReference type="AlphaFoldDB" id="A0A4D4J7A9"/>
<dbReference type="Proteomes" id="UP000298860">
    <property type="component" value="Unassembled WGS sequence"/>
</dbReference>
<evidence type="ECO:0000256" key="1">
    <source>
        <dbReference type="ARBA" id="ARBA00004496"/>
    </source>
</evidence>
<evidence type="ECO:0000256" key="3">
    <source>
        <dbReference type="ARBA" id="ARBA00022722"/>
    </source>
</evidence>
<evidence type="ECO:0000313" key="6">
    <source>
        <dbReference type="EMBL" id="GDY32685.1"/>
    </source>
</evidence>
<reference evidence="7" key="1">
    <citation type="submission" date="2019-04" db="EMBL/GenBank/DDBJ databases">
        <title>Draft genome sequence of Pseudonocardiaceae bacterium SL3-2-4.</title>
        <authorList>
            <person name="Ningsih F."/>
            <person name="Yokota A."/>
            <person name="Sakai Y."/>
            <person name="Nanatani K."/>
            <person name="Yabe S."/>
            <person name="Oetari A."/>
            <person name="Sjamsuridzal W."/>
        </authorList>
    </citation>
    <scope>NUCLEOTIDE SEQUENCE [LARGE SCALE GENOMIC DNA]</scope>
    <source>
        <strain evidence="7">SL3-2-4</strain>
    </source>
</reference>
<evidence type="ECO:0000256" key="5">
    <source>
        <dbReference type="ARBA" id="ARBA00022801"/>
    </source>
</evidence>
<protein>
    <recommendedName>
        <fullName evidence="8">Endonuclease V</fullName>
    </recommendedName>
</protein>
<organism evidence="6 7">
    <name type="scientific">Gandjariella thermophila</name>
    <dbReference type="NCBI Taxonomy" id="1931992"/>
    <lineage>
        <taxon>Bacteria</taxon>
        <taxon>Bacillati</taxon>
        <taxon>Actinomycetota</taxon>
        <taxon>Actinomycetes</taxon>
        <taxon>Pseudonocardiales</taxon>
        <taxon>Pseudonocardiaceae</taxon>
        <taxon>Gandjariella</taxon>
    </lineage>
</organism>
<proteinExistence type="predicted"/>
<dbReference type="Pfam" id="PF04493">
    <property type="entry name" value="Endonuclease_5"/>
    <property type="match status" value="1"/>
</dbReference>
<evidence type="ECO:0000256" key="2">
    <source>
        <dbReference type="ARBA" id="ARBA00022490"/>
    </source>
</evidence>